<dbReference type="EMBL" id="JAQSVD010000004">
    <property type="protein sequence ID" value="MDE1470451.1"/>
    <property type="molecule type" value="Genomic_DNA"/>
</dbReference>
<protein>
    <submittedName>
        <fullName evidence="2">LURP-one-related family protein</fullName>
    </submittedName>
</protein>
<dbReference type="InterPro" id="IPR038595">
    <property type="entry name" value="LOR_sf"/>
</dbReference>
<dbReference type="GeneID" id="68365249"/>
<dbReference type="Gene3D" id="2.40.160.200">
    <property type="entry name" value="LURP1-related"/>
    <property type="match status" value="1"/>
</dbReference>
<evidence type="ECO:0000313" key="2">
    <source>
        <dbReference type="EMBL" id="MDE1470451.1"/>
    </source>
</evidence>
<evidence type="ECO:0000313" key="3">
    <source>
        <dbReference type="Proteomes" id="UP001215087"/>
    </source>
</evidence>
<organism evidence="2 3">
    <name type="scientific">Eubacterium limosum</name>
    <dbReference type="NCBI Taxonomy" id="1736"/>
    <lineage>
        <taxon>Bacteria</taxon>
        <taxon>Bacillati</taxon>
        <taxon>Bacillota</taxon>
        <taxon>Clostridia</taxon>
        <taxon>Eubacteriales</taxon>
        <taxon>Eubacteriaceae</taxon>
        <taxon>Eubacterium</taxon>
    </lineage>
</organism>
<dbReference type="InterPro" id="IPR025659">
    <property type="entry name" value="Tubby-like_C"/>
</dbReference>
<dbReference type="InterPro" id="IPR007612">
    <property type="entry name" value="LOR"/>
</dbReference>
<reference evidence="2 3" key="1">
    <citation type="submission" date="2023-02" db="EMBL/GenBank/DDBJ databases">
        <title>Comparative genome analysis of Eubacterium limosum species.</title>
        <authorList>
            <person name="Bak J.E."/>
        </authorList>
    </citation>
    <scope>NUCLEOTIDE SEQUENCE [LARGE SCALE GENOMIC DNA]</scope>
    <source>
        <strain evidence="2 3">KGMB01548</strain>
    </source>
</reference>
<dbReference type="SUPFAM" id="SSF54518">
    <property type="entry name" value="Tubby C-terminal domain-like"/>
    <property type="match status" value="1"/>
</dbReference>
<accession>A0ABT5URH3</accession>
<keyword evidence="3" id="KW-1185">Reference proteome</keyword>
<name>A0ABT5URH3_EUBLI</name>
<dbReference type="RefSeq" id="WP_256168577.1">
    <property type="nucleotide sequence ID" value="NZ_CP171347.1"/>
</dbReference>
<sequence>MKEEKMKLLFKQRLFSWFDSYDIYDEAGETVFTVKGRLSWGHCLEIYDRFGEHVGTVKEEVLTLLPRFALYQNGREIGEIQKKFTFFRPAFTLNCNDWSVEGDLFEWEYEVVDGQGRMVMQASKQLFNFTDTYVIDIADPQDMLLSLMIVLAIDAAKCSQRD</sequence>
<dbReference type="Proteomes" id="UP001215087">
    <property type="component" value="Unassembled WGS sequence"/>
</dbReference>
<comment type="similarity">
    <text evidence="1">Belongs to the LOR family.</text>
</comment>
<evidence type="ECO:0000256" key="1">
    <source>
        <dbReference type="ARBA" id="ARBA00005437"/>
    </source>
</evidence>
<gene>
    <name evidence="2" type="ORF">PTZ04_09300</name>
</gene>
<comment type="caution">
    <text evidence="2">The sequence shown here is derived from an EMBL/GenBank/DDBJ whole genome shotgun (WGS) entry which is preliminary data.</text>
</comment>
<dbReference type="Pfam" id="PF04525">
    <property type="entry name" value="LOR"/>
    <property type="match status" value="1"/>
</dbReference>
<proteinExistence type="inferred from homology"/>